<evidence type="ECO:0000313" key="3">
    <source>
        <dbReference type="Proteomes" id="UP000054007"/>
    </source>
</evidence>
<accession>A0A0D7B741</accession>
<reference evidence="2 3" key="1">
    <citation type="journal article" date="2015" name="Fungal Genet. Biol.">
        <title>Evolution of novel wood decay mechanisms in Agaricales revealed by the genome sequences of Fistulina hepatica and Cylindrobasidium torrendii.</title>
        <authorList>
            <person name="Floudas D."/>
            <person name="Held B.W."/>
            <person name="Riley R."/>
            <person name="Nagy L.G."/>
            <person name="Koehler G."/>
            <person name="Ransdell A.S."/>
            <person name="Younus H."/>
            <person name="Chow J."/>
            <person name="Chiniquy J."/>
            <person name="Lipzen A."/>
            <person name="Tritt A."/>
            <person name="Sun H."/>
            <person name="Haridas S."/>
            <person name="LaButti K."/>
            <person name="Ohm R.A."/>
            <person name="Kues U."/>
            <person name="Blanchette R.A."/>
            <person name="Grigoriev I.V."/>
            <person name="Minto R.E."/>
            <person name="Hibbett D.S."/>
        </authorList>
    </citation>
    <scope>NUCLEOTIDE SEQUENCE [LARGE SCALE GENOMIC DNA]</scope>
    <source>
        <strain evidence="2 3">FP15055 ss-10</strain>
    </source>
</reference>
<gene>
    <name evidence="2" type="ORF">CYLTODRAFT_45308</name>
</gene>
<dbReference type="EMBL" id="KN880569">
    <property type="protein sequence ID" value="KIY66009.1"/>
    <property type="molecule type" value="Genomic_DNA"/>
</dbReference>
<protein>
    <submittedName>
        <fullName evidence="2">Uncharacterized protein</fullName>
    </submittedName>
</protein>
<feature type="compositionally biased region" description="Polar residues" evidence="1">
    <location>
        <begin position="1"/>
        <end position="13"/>
    </location>
</feature>
<feature type="region of interest" description="Disordered" evidence="1">
    <location>
        <begin position="281"/>
        <end position="302"/>
    </location>
</feature>
<evidence type="ECO:0000313" key="2">
    <source>
        <dbReference type="EMBL" id="KIY66009.1"/>
    </source>
</evidence>
<feature type="compositionally biased region" description="Polar residues" evidence="1">
    <location>
        <begin position="103"/>
        <end position="116"/>
    </location>
</feature>
<feature type="region of interest" description="Disordered" evidence="1">
    <location>
        <begin position="1"/>
        <end position="217"/>
    </location>
</feature>
<feature type="compositionally biased region" description="Polar residues" evidence="1">
    <location>
        <begin position="193"/>
        <end position="204"/>
    </location>
</feature>
<organism evidence="2 3">
    <name type="scientific">Cylindrobasidium torrendii FP15055 ss-10</name>
    <dbReference type="NCBI Taxonomy" id="1314674"/>
    <lineage>
        <taxon>Eukaryota</taxon>
        <taxon>Fungi</taxon>
        <taxon>Dikarya</taxon>
        <taxon>Basidiomycota</taxon>
        <taxon>Agaricomycotina</taxon>
        <taxon>Agaricomycetes</taxon>
        <taxon>Agaricomycetidae</taxon>
        <taxon>Agaricales</taxon>
        <taxon>Marasmiineae</taxon>
        <taxon>Physalacriaceae</taxon>
        <taxon>Cylindrobasidium</taxon>
    </lineage>
</organism>
<evidence type="ECO:0000256" key="1">
    <source>
        <dbReference type="SAM" id="MobiDB-lite"/>
    </source>
</evidence>
<proteinExistence type="predicted"/>
<dbReference type="Proteomes" id="UP000054007">
    <property type="component" value="Unassembled WGS sequence"/>
</dbReference>
<dbReference type="AlphaFoldDB" id="A0A0D7B741"/>
<sequence>MGMTRIQTLSNQRLAPRIRGSSTRWTYLHATRPWKNQPPPPAPSKNRIPAPPKKSASSVLPQSQSSTTTAHIRTSGAHENSSRKKPTPASAGSGVQIHLPSRGPSTRPAQLSSHPTVTAPPDTKRTSGPLAHRFLAGSQPTPAHRISPQRAAPPQHTPGRIYPTVHPSPRPNWVDAQSSSPEPGQSPAAIFQKLSQDRQASAHSEQSEMRQTHTYAPSPLLRNVVSGQANPPPFFAPRPSAENARPNAVFFASALNVSNTARLASLASPSSDSARMLFSPPARPTFSPAQHRSSPLNPSAQPSRVAYSLHPPMQMQCTSSVSTIQGYSRYLSSFNPTHIRARPSRLDRRIL</sequence>
<keyword evidence="3" id="KW-1185">Reference proteome</keyword>
<feature type="compositionally biased region" description="Polar residues" evidence="1">
    <location>
        <begin position="287"/>
        <end position="302"/>
    </location>
</feature>
<name>A0A0D7B741_9AGAR</name>